<dbReference type="Proteomes" id="UP000177925">
    <property type="component" value="Unassembled WGS sequence"/>
</dbReference>
<comment type="caution">
    <text evidence="2">The sequence shown here is derived from an EMBL/GenBank/DDBJ whole genome shotgun (WGS) entry which is preliminary data.</text>
</comment>
<organism evidence="2 3">
    <name type="scientific">Candidatus Muproteobacteria bacterium RBG_16_64_11</name>
    <dbReference type="NCBI Taxonomy" id="1817758"/>
    <lineage>
        <taxon>Bacteria</taxon>
        <taxon>Pseudomonadati</taxon>
        <taxon>Pseudomonadota</taxon>
        <taxon>Candidatus Muproteobacteria</taxon>
    </lineage>
</organism>
<dbReference type="EMBL" id="MFSS01000055">
    <property type="protein sequence ID" value="OGI43466.1"/>
    <property type="molecule type" value="Genomic_DNA"/>
</dbReference>
<dbReference type="AlphaFoldDB" id="A0A1F6TEG7"/>
<keyword evidence="1" id="KW-0472">Membrane</keyword>
<accession>A0A1F6TEG7</accession>
<dbReference type="STRING" id="1817758.A2150_03405"/>
<keyword evidence="1" id="KW-1133">Transmembrane helix</keyword>
<feature type="transmembrane region" description="Helical" evidence="1">
    <location>
        <begin position="12"/>
        <end position="31"/>
    </location>
</feature>
<protein>
    <submittedName>
        <fullName evidence="2">Uncharacterized protein</fullName>
    </submittedName>
</protein>
<reference evidence="2 3" key="1">
    <citation type="journal article" date="2016" name="Nat. Commun.">
        <title>Thousands of microbial genomes shed light on interconnected biogeochemical processes in an aquifer system.</title>
        <authorList>
            <person name="Anantharaman K."/>
            <person name="Brown C.T."/>
            <person name="Hug L.A."/>
            <person name="Sharon I."/>
            <person name="Castelle C.J."/>
            <person name="Probst A.J."/>
            <person name="Thomas B.C."/>
            <person name="Singh A."/>
            <person name="Wilkins M.J."/>
            <person name="Karaoz U."/>
            <person name="Brodie E.L."/>
            <person name="Williams K.H."/>
            <person name="Hubbard S.S."/>
            <person name="Banfield J.F."/>
        </authorList>
    </citation>
    <scope>NUCLEOTIDE SEQUENCE [LARGE SCALE GENOMIC DNA]</scope>
</reference>
<gene>
    <name evidence="2" type="ORF">A2150_03405</name>
</gene>
<sequence>MRIPVIQKIIAILWPSFLMAGVATALFFTAFDPALILAHTAFADIPRLGAYTVGFFLFWLLTASTCLLTCYFQRPCDRAPDAS</sequence>
<evidence type="ECO:0000313" key="3">
    <source>
        <dbReference type="Proteomes" id="UP000177925"/>
    </source>
</evidence>
<name>A0A1F6TEG7_9PROT</name>
<evidence type="ECO:0000313" key="2">
    <source>
        <dbReference type="EMBL" id="OGI43466.1"/>
    </source>
</evidence>
<feature type="transmembrane region" description="Helical" evidence="1">
    <location>
        <begin position="51"/>
        <end position="72"/>
    </location>
</feature>
<proteinExistence type="predicted"/>
<evidence type="ECO:0000256" key="1">
    <source>
        <dbReference type="SAM" id="Phobius"/>
    </source>
</evidence>
<keyword evidence="1" id="KW-0812">Transmembrane</keyword>